<dbReference type="Pfam" id="PF03606">
    <property type="entry name" value="DcuC"/>
    <property type="match status" value="1"/>
</dbReference>
<dbReference type="EMBL" id="CBDY010000104">
    <property type="protein sequence ID" value="CDB61962.1"/>
    <property type="molecule type" value="Genomic_DNA"/>
</dbReference>
<comment type="caution">
    <text evidence="7">The sequence shown here is derived from an EMBL/GenBank/DDBJ whole genome shotgun (WGS) entry which is preliminary data.</text>
</comment>
<dbReference type="Proteomes" id="UP000018009">
    <property type="component" value="Unassembled WGS sequence"/>
</dbReference>
<reference evidence="7" key="1">
    <citation type="submission" date="2012-11" db="EMBL/GenBank/DDBJ databases">
        <title>Dependencies among metagenomic species, viruses, plasmids and units of genetic variation.</title>
        <authorList>
            <person name="Nielsen H.B."/>
            <person name="Almeida M."/>
            <person name="Juncker A.S."/>
            <person name="Rasmussen S."/>
            <person name="Li J."/>
            <person name="Sunagawa S."/>
            <person name="Plichta D."/>
            <person name="Gautier L."/>
            <person name="Le Chatelier E."/>
            <person name="Peletier E."/>
            <person name="Bonde I."/>
            <person name="Nielsen T."/>
            <person name="Manichanh C."/>
            <person name="Arumugam M."/>
            <person name="Batto J."/>
            <person name="Santos M.B.Q.D."/>
            <person name="Blom N."/>
            <person name="Borruel N."/>
            <person name="Burgdorf K.S."/>
            <person name="Boumezbeur F."/>
            <person name="Casellas F."/>
            <person name="Dore J."/>
            <person name="Guarner F."/>
            <person name="Hansen T."/>
            <person name="Hildebrand F."/>
            <person name="Kaas R.S."/>
            <person name="Kennedy S."/>
            <person name="Kristiansen K."/>
            <person name="Kultima J.R."/>
            <person name="Leonard P."/>
            <person name="Levenez F."/>
            <person name="Lund O."/>
            <person name="Moumen B."/>
            <person name="Le Paslier D."/>
            <person name="Pons N."/>
            <person name="Pedersen O."/>
            <person name="Prifti E."/>
            <person name="Qin J."/>
            <person name="Raes J."/>
            <person name="Tap J."/>
            <person name="Tims S."/>
            <person name="Ussery D.W."/>
            <person name="Yamada T."/>
            <person name="MetaHit consortium"/>
            <person name="Renault P."/>
            <person name="Sicheritz-Ponten T."/>
            <person name="Bork P."/>
            <person name="Wang J."/>
            <person name="Brunak S."/>
            <person name="Ehrlich S.D."/>
        </authorList>
    </citation>
    <scope>NUCLEOTIDE SEQUENCE [LARGE SCALE GENOMIC DNA]</scope>
</reference>
<proteinExistence type="predicted"/>
<evidence type="ECO:0000256" key="1">
    <source>
        <dbReference type="ARBA" id="ARBA00004651"/>
    </source>
</evidence>
<dbReference type="GO" id="GO:0005886">
    <property type="term" value="C:plasma membrane"/>
    <property type="evidence" value="ECO:0007669"/>
    <property type="project" value="UniProtKB-SubCell"/>
</dbReference>
<comment type="subcellular location">
    <subcellularLocation>
        <location evidence="1">Cell membrane</location>
        <topology evidence="1">Multi-pass membrane protein</topology>
    </subcellularLocation>
</comment>
<keyword evidence="4 6" id="KW-1133">Transmembrane helix</keyword>
<sequence>MGNSKEKKNKGKSINAFIIVFGVIVACYILSFFISPGAFEREVVGGRTIVVPNSFHAIEKTYLGLQAIFQAIPNGLEASAGMMFLVMLVAGCIEVYKRTNTLDKSVAKILTSAEKVGSEKILV</sequence>
<evidence type="ECO:0000256" key="3">
    <source>
        <dbReference type="ARBA" id="ARBA00022692"/>
    </source>
</evidence>
<evidence type="ECO:0000256" key="5">
    <source>
        <dbReference type="ARBA" id="ARBA00023136"/>
    </source>
</evidence>
<keyword evidence="5 6" id="KW-0472">Membrane</keyword>
<keyword evidence="3 6" id="KW-0812">Transmembrane</keyword>
<evidence type="ECO:0000256" key="4">
    <source>
        <dbReference type="ARBA" id="ARBA00022989"/>
    </source>
</evidence>
<organism evidence="7 8">
    <name type="scientific">[Clostridium] clostridioforme CAG:132</name>
    <dbReference type="NCBI Taxonomy" id="1263065"/>
    <lineage>
        <taxon>Bacteria</taxon>
        <taxon>Bacillati</taxon>
        <taxon>Bacillota</taxon>
        <taxon>Clostridia</taxon>
        <taxon>Lachnospirales</taxon>
        <taxon>Lachnospiraceae</taxon>
        <taxon>Enterocloster</taxon>
    </lineage>
</organism>
<evidence type="ECO:0000313" key="7">
    <source>
        <dbReference type="EMBL" id="CDB61962.1"/>
    </source>
</evidence>
<evidence type="ECO:0000256" key="6">
    <source>
        <dbReference type="SAM" id="Phobius"/>
    </source>
</evidence>
<dbReference type="AlphaFoldDB" id="R6KII7"/>
<feature type="transmembrane region" description="Helical" evidence="6">
    <location>
        <begin position="14"/>
        <end position="34"/>
    </location>
</feature>
<keyword evidence="2" id="KW-1003">Cell membrane</keyword>
<evidence type="ECO:0000313" key="8">
    <source>
        <dbReference type="Proteomes" id="UP000018009"/>
    </source>
</evidence>
<evidence type="ECO:0000256" key="2">
    <source>
        <dbReference type="ARBA" id="ARBA00022475"/>
    </source>
</evidence>
<protein>
    <submittedName>
        <fullName evidence="7">Uncharacterized protein</fullName>
    </submittedName>
</protein>
<dbReference type="RefSeq" id="WP_022201927.1">
    <property type="nucleotide sequence ID" value="NZ_FR885991.1"/>
</dbReference>
<dbReference type="PROSITE" id="PS51257">
    <property type="entry name" value="PROKAR_LIPOPROTEIN"/>
    <property type="match status" value="1"/>
</dbReference>
<gene>
    <name evidence="7" type="ORF">BN486_02164</name>
</gene>
<feature type="transmembrane region" description="Helical" evidence="6">
    <location>
        <begin position="78"/>
        <end position="96"/>
    </location>
</feature>
<accession>R6KII7</accession>
<dbReference type="InterPro" id="IPR018385">
    <property type="entry name" value="C4_dicarb_anaerob_car-like"/>
</dbReference>
<name>R6KII7_9FIRM</name>